<name>A0ABW0S1Z8_9BURK</name>
<accession>A0ABW0S1Z8</accession>
<protein>
    <recommendedName>
        <fullName evidence="3">Replication initiation protein</fullName>
    </recommendedName>
</protein>
<sequence>MRHHAREIALPVPLDEWIVAPSIDFVKFTNASDTLLHRLARAMKKTEPKLSSHVTVARDDMRTVLTIHDPTIAQLQRMIDLCPNLDVYEVEFTIDFRPTGVGPAGLDELAPVFRWFADSMYPVTSKATRLRYEDTANGKGRFSPAPPGPSDTLTTHLWRDGLERIKQRLYVKFEDQSEPVERPSVRLEAWFSMAACSSMSLGRVWQFAEFGADLRRTLSSAFYIADCIKPKIKRTRHKEGTRIAQKTIKANDREIARVEAGWANQGAMWAVRHGYAVNPDKQAHKRIGDALHRLGQHLTALKLPEKTRVDDRWIPAESLDFIGDRG</sequence>
<comment type="caution">
    <text evidence="1">The sequence shown here is derived from an EMBL/GenBank/DDBJ whole genome shotgun (WGS) entry which is preliminary data.</text>
</comment>
<evidence type="ECO:0000313" key="2">
    <source>
        <dbReference type="Proteomes" id="UP001596086"/>
    </source>
</evidence>
<dbReference type="RefSeq" id="WP_379771573.1">
    <property type="nucleotide sequence ID" value="NZ_JBHSMZ010000008.1"/>
</dbReference>
<organism evidence="1 2">
    <name type="scientific">Massilia aerilata</name>
    <dbReference type="NCBI Taxonomy" id="453817"/>
    <lineage>
        <taxon>Bacteria</taxon>
        <taxon>Pseudomonadati</taxon>
        <taxon>Pseudomonadota</taxon>
        <taxon>Betaproteobacteria</taxon>
        <taxon>Burkholderiales</taxon>
        <taxon>Oxalobacteraceae</taxon>
        <taxon>Telluria group</taxon>
        <taxon>Massilia</taxon>
    </lineage>
</organism>
<proteinExistence type="predicted"/>
<reference evidence="2" key="1">
    <citation type="journal article" date="2019" name="Int. J. Syst. Evol. Microbiol.">
        <title>The Global Catalogue of Microorganisms (GCM) 10K type strain sequencing project: providing services to taxonomists for standard genome sequencing and annotation.</title>
        <authorList>
            <consortium name="The Broad Institute Genomics Platform"/>
            <consortium name="The Broad Institute Genome Sequencing Center for Infectious Disease"/>
            <person name="Wu L."/>
            <person name="Ma J."/>
        </authorList>
    </citation>
    <scope>NUCLEOTIDE SEQUENCE [LARGE SCALE GENOMIC DNA]</scope>
    <source>
        <strain evidence="2">CGMCC 4.5798</strain>
    </source>
</reference>
<dbReference type="Proteomes" id="UP001596086">
    <property type="component" value="Unassembled WGS sequence"/>
</dbReference>
<gene>
    <name evidence="1" type="ORF">ACFPO9_13460</name>
</gene>
<evidence type="ECO:0000313" key="1">
    <source>
        <dbReference type="EMBL" id="MFC5549518.1"/>
    </source>
</evidence>
<keyword evidence="2" id="KW-1185">Reference proteome</keyword>
<dbReference type="EMBL" id="JBHSMZ010000008">
    <property type="protein sequence ID" value="MFC5549518.1"/>
    <property type="molecule type" value="Genomic_DNA"/>
</dbReference>
<evidence type="ECO:0008006" key="3">
    <source>
        <dbReference type="Google" id="ProtNLM"/>
    </source>
</evidence>